<evidence type="ECO:0000256" key="7">
    <source>
        <dbReference type="ARBA" id="ARBA00049442"/>
    </source>
</evidence>
<dbReference type="CDD" id="cd01065">
    <property type="entry name" value="NAD_bind_Shikimate_DH"/>
    <property type="match status" value="1"/>
</dbReference>
<evidence type="ECO:0000256" key="8">
    <source>
        <dbReference type="HAMAP-Rule" id="MF_00222"/>
    </source>
</evidence>
<dbReference type="InterPro" id="IPR013708">
    <property type="entry name" value="Shikimate_DH-bd_N"/>
</dbReference>
<feature type="binding site" evidence="8">
    <location>
        <begin position="125"/>
        <end position="129"/>
    </location>
    <ligand>
        <name>NADP(+)</name>
        <dbReference type="ChEBI" id="CHEBI:58349"/>
    </ligand>
</feature>
<feature type="domain" description="Shikimate dehydrogenase substrate binding N-terminal" evidence="10">
    <location>
        <begin position="6"/>
        <end position="88"/>
    </location>
</feature>
<dbReference type="InterPro" id="IPR036291">
    <property type="entry name" value="NAD(P)-bd_dom_sf"/>
</dbReference>
<keyword evidence="3 8" id="KW-0028">Amino-acid biosynthesis</keyword>
<dbReference type="Pfam" id="PF18317">
    <property type="entry name" value="SDH_C"/>
    <property type="match status" value="1"/>
</dbReference>
<feature type="binding site" evidence="8">
    <location>
        <position position="217"/>
    </location>
    <ligand>
        <name>NADP(+)</name>
        <dbReference type="ChEBI" id="CHEBI:58349"/>
    </ligand>
</feature>
<feature type="binding site" evidence="8">
    <location>
        <position position="61"/>
    </location>
    <ligand>
        <name>shikimate</name>
        <dbReference type="ChEBI" id="CHEBI:36208"/>
    </ligand>
</feature>
<evidence type="ECO:0000259" key="9">
    <source>
        <dbReference type="Pfam" id="PF01488"/>
    </source>
</evidence>
<dbReference type="RefSeq" id="WP_376845068.1">
    <property type="nucleotide sequence ID" value="NZ_JBHSFW010000001.1"/>
</dbReference>
<evidence type="ECO:0000256" key="5">
    <source>
        <dbReference type="ARBA" id="ARBA00023002"/>
    </source>
</evidence>
<feature type="active site" description="Proton acceptor" evidence="8">
    <location>
        <position position="65"/>
    </location>
</feature>
<dbReference type="GO" id="GO:0004764">
    <property type="term" value="F:shikimate 3-dehydrogenase (NADP+) activity"/>
    <property type="evidence" value="ECO:0007669"/>
    <property type="project" value="UniProtKB-EC"/>
</dbReference>
<feature type="binding site" evidence="8">
    <location>
        <position position="247"/>
    </location>
    <ligand>
        <name>shikimate</name>
        <dbReference type="ChEBI" id="CHEBI:36208"/>
    </ligand>
</feature>
<gene>
    <name evidence="8 12" type="primary">aroE</name>
    <name evidence="12" type="ORF">ACFO4N_04885</name>
</gene>
<organism evidence="12 13">
    <name type="scientific">Camelliibacillus cellulosilyticus</name>
    <dbReference type="NCBI Taxonomy" id="2174486"/>
    <lineage>
        <taxon>Bacteria</taxon>
        <taxon>Bacillati</taxon>
        <taxon>Bacillota</taxon>
        <taxon>Bacilli</taxon>
        <taxon>Bacillales</taxon>
        <taxon>Sporolactobacillaceae</taxon>
        <taxon>Camelliibacillus</taxon>
    </lineage>
</organism>
<feature type="domain" description="SDH C-terminal" evidence="11">
    <location>
        <begin position="240"/>
        <end position="265"/>
    </location>
</feature>
<comment type="pathway">
    <text evidence="1 8">Metabolic intermediate biosynthesis; chorismate biosynthesis; chorismate from D-erythrose 4-phosphate and phosphoenolpyruvate: step 4/7.</text>
</comment>
<feature type="binding site" evidence="8">
    <location>
        <position position="240"/>
    </location>
    <ligand>
        <name>NADP(+)</name>
        <dbReference type="ChEBI" id="CHEBI:58349"/>
    </ligand>
</feature>
<evidence type="ECO:0000313" key="12">
    <source>
        <dbReference type="EMBL" id="MFC4618063.1"/>
    </source>
</evidence>
<dbReference type="HAMAP" id="MF_00222">
    <property type="entry name" value="Shikimate_DH_AroE"/>
    <property type="match status" value="1"/>
</dbReference>
<dbReference type="InterPro" id="IPR022893">
    <property type="entry name" value="Shikimate_DH_fam"/>
</dbReference>
<evidence type="ECO:0000256" key="3">
    <source>
        <dbReference type="ARBA" id="ARBA00022605"/>
    </source>
</evidence>
<dbReference type="Pfam" id="PF08501">
    <property type="entry name" value="Shikimate_dh_N"/>
    <property type="match status" value="1"/>
</dbReference>
<keyword evidence="5 8" id="KW-0560">Oxidoreductase</keyword>
<evidence type="ECO:0000256" key="6">
    <source>
        <dbReference type="ARBA" id="ARBA00023141"/>
    </source>
</evidence>
<feature type="domain" description="Quinate/shikimate 5-dehydrogenase/glutamyl-tRNA reductase" evidence="9">
    <location>
        <begin position="118"/>
        <end position="192"/>
    </location>
</feature>
<evidence type="ECO:0000256" key="1">
    <source>
        <dbReference type="ARBA" id="ARBA00004871"/>
    </source>
</evidence>
<evidence type="ECO:0000256" key="4">
    <source>
        <dbReference type="ARBA" id="ARBA00022857"/>
    </source>
</evidence>
<proteinExistence type="inferred from homology"/>
<keyword evidence="13" id="KW-1185">Reference proteome</keyword>
<dbReference type="EC" id="1.1.1.25" evidence="2 8"/>
<dbReference type="InterPro" id="IPR046346">
    <property type="entry name" value="Aminoacid_DH-like_N_sf"/>
</dbReference>
<dbReference type="SUPFAM" id="SSF53223">
    <property type="entry name" value="Aminoacid dehydrogenase-like, N-terminal domain"/>
    <property type="match status" value="1"/>
</dbReference>
<feature type="binding site" evidence="8">
    <location>
        <begin position="14"/>
        <end position="16"/>
    </location>
    <ligand>
        <name>shikimate</name>
        <dbReference type="ChEBI" id="CHEBI:36208"/>
    </ligand>
</feature>
<comment type="caution">
    <text evidence="8">Lacks conserved residue(s) required for the propagation of feature annotation.</text>
</comment>
<dbReference type="InterPro" id="IPR011342">
    <property type="entry name" value="Shikimate_DH"/>
</dbReference>
<feature type="binding site" evidence="8">
    <location>
        <position position="219"/>
    </location>
    <ligand>
        <name>shikimate</name>
        <dbReference type="ChEBI" id="CHEBI:36208"/>
    </ligand>
</feature>
<comment type="catalytic activity">
    <reaction evidence="7 8">
        <text>shikimate + NADP(+) = 3-dehydroshikimate + NADPH + H(+)</text>
        <dbReference type="Rhea" id="RHEA:17737"/>
        <dbReference type="ChEBI" id="CHEBI:15378"/>
        <dbReference type="ChEBI" id="CHEBI:16630"/>
        <dbReference type="ChEBI" id="CHEBI:36208"/>
        <dbReference type="ChEBI" id="CHEBI:57783"/>
        <dbReference type="ChEBI" id="CHEBI:58349"/>
        <dbReference type="EC" id="1.1.1.25"/>
    </reaction>
</comment>
<evidence type="ECO:0000259" key="10">
    <source>
        <dbReference type="Pfam" id="PF08501"/>
    </source>
</evidence>
<evidence type="ECO:0000256" key="2">
    <source>
        <dbReference type="ARBA" id="ARBA00012962"/>
    </source>
</evidence>
<dbReference type="SUPFAM" id="SSF51735">
    <property type="entry name" value="NAD(P)-binding Rossmann-fold domains"/>
    <property type="match status" value="1"/>
</dbReference>
<comment type="similarity">
    <text evidence="8">Belongs to the shikimate dehydrogenase family.</text>
</comment>
<comment type="caution">
    <text evidence="12">The sequence shown here is derived from an EMBL/GenBank/DDBJ whole genome shotgun (WGS) entry which is preliminary data.</text>
</comment>
<evidence type="ECO:0000259" key="11">
    <source>
        <dbReference type="Pfam" id="PF18317"/>
    </source>
</evidence>
<dbReference type="Proteomes" id="UP001596022">
    <property type="component" value="Unassembled WGS sequence"/>
</dbReference>
<sequence length="276" mass="30162">MGIYAVIGDPIGHTLSPAMHEFWYQRYGWDHRYIPLKVKAADLVQAVHGLLALGVEGFNVTVPHKVAIMPFLDEVDAEAERLGAVNTVIRSDDHFIGTNTDGLGFLNSIDGNIHFKAGDRALVIGAGGAARAVGLSLAYHNGLPVDFTNRTVENAKRLSEEVNAITSSVLMTIADAEKRLSDYPLIINATSVGMMPEPNQIPMMLTGLTKGTLVVDLIYRPIKTRFLEEAEAHGCTIMNGLPMLIHQGALAFKRWFNCAPDLKEMASFLVHQLQNS</sequence>
<dbReference type="Gene3D" id="3.40.50.720">
    <property type="entry name" value="NAD(P)-binding Rossmann-like Domain"/>
    <property type="match status" value="1"/>
</dbReference>
<feature type="binding site" evidence="8">
    <location>
        <position position="101"/>
    </location>
    <ligand>
        <name>shikimate</name>
        <dbReference type="ChEBI" id="CHEBI:36208"/>
    </ligand>
</feature>
<keyword evidence="6 8" id="KW-0057">Aromatic amino acid biosynthesis</keyword>
<dbReference type="NCBIfam" id="TIGR00507">
    <property type="entry name" value="aroE"/>
    <property type="match status" value="1"/>
</dbReference>
<dbReference type="Gene3D" id="3.40.50.10860">
    <property type="entry name" value="Leucine Dehydrogenase, chain A, domain 1"/>
    <property type="match status" value="1"/>
</dbReference>
<comment type="function">
    <text evidence="8">Involved in the biosynthesis of the chorismate, which leads to the biosynthesis of aromatic amino acids. Catalyzes the reversible NADPH linked reduction of 3-dehydroshikimate (DHSA) to yield shikimate (SA).</text>
</comment>
<comment type="subunit">
    <text evidence="8">Homodimer.</text>
</comment>
<dbReference type="PANTHER" id="PTHR21089:SF1">
    <property type="entry name" value="BIFUNCTIONAL 3-DEHYDROQUINATE DEHYDRATASE_SHIKIMATE DEHYDROGENASE, CHLOROPLASTIC"/>
    <property type="match status" value="1"/>
</dbReference>
<accession>A0ABV9GMB4</accession>
<evidence type="ECO:0000313" key="13">
    <source>
        <dbReference type="Proteomes" id="UP001596022"/>
    </source>
</evidence>
<name>A0ABV9GMB4_9BACL</name>
<reference evidence="13" key="1">
    <citation type="journal article" date="2019" name="Int. J. Syst. Evol. Microbiol.">
        <title>The Global Catalogue of Microorganisms (GCM) 10K type strain sequencing project: providing services to taxonomists for standard genome sequencing and annotation.</title>
        <authorList>
            <consortium name="The Broad Institute Genomics Platform"/>
            <consortium name="The Broad Institute Genome Sequencing Center for Infectious Disease"/>
            <person name="Wu L."/>
            <person name="Ma J."/>
        </authorList>
    </citation>
    <scope>NUCLEOTIDE SEQUENCE [LARGE SCALE GENOMIC DNA]</scope>
    <source>
        <strain evidence="13">CGMCC 1.16306</strain>
    </source>
</reference>
<dbReference type="Pfam" id="PF01488">
    <property type="entry name" value="Shikimate_DH"/>
    <property type="match status" value="1"/>
</dbReference>
<dbReference type="InterPro" id="IPR006151">
    <property type="entry name" value="Shikm_DH/Glu-tRNA_Rdtase"/>
</dbReference>
<dbReference type="PANTHER" id="PTHR21089">
    <property type="entry name" value="SHIKIMATE DEHYDROGENASE"/>
    <property type="match status" value="1"/>
</dbReference>
<protein>
    <recommendedName>
        <fullName evidence="2 8">Shikimate dehydrogenase (NADP(+))</fullName>
        <shortName evidence="8">SDH</shortName>
        <ecNumber evidence="2 8">1.1.1.25</ecNumber>
    </recommendedName>
</protein>
<dbReference type="InterPro" id="IPR041121">
    <property type="entry name" value="SDH_C"/>
</dbReference>
<dbReference type="EMBL" id="JBHSFW010000001">
    <property type="protein sequence ID" value="MFC4618063.1"/>
    <property type="molecule type" value="Genomic_DNA"/>
</dbReference>
<feature type="binding site" evidence="8">
    <location>
        <position position="86"/>
    </location>
    <ligand>
        <name>shikimate</name>
        <dbReference type="ChEBI" id="CHEBI:36208"/>
    </ligand>
</feature>
<keyword evidence="4 8" id="KW-0521">NADP</keyword>